<evidence type="ECO:0000313" key="7">
    <source>
        <dbReference type="EMBL" id="QEC57366.1"/>
    </source>
</evidence>
<dbReference type="PANTHER" id="PTHR39425">
    <property type="entry name" value="LIPOPROTEIN CYTOCHROME C"/>
    <property type="match status" value="1"/>
</dbReference>
<dbReference type="Proteomes" id="UP000321204">
    <property type="component" value="Chromosome"/>
</dbReference>
<dbReference type="GO" id="GO:0020037">
    <property type="term" value="F:heme binding"/>
    <property type="evidence" value="ECO:0007669"/>
    <property type="project" value="InterPro"/>
</dbReference>
<dbReference type="PROSITE" id="PS51007">
    <property type="entry name" value="CYTC"/>
    <property type="match status" value="1"/>
</dbReference>
<protein>
    <submittedName>
        <fullName evidence="7">C-type cytochrome</fullName>
    </submittedName>
</protein>
<feature type="transmembrane region" description="Helical" evidence="5">
    <location>
        <begin position="142"/>
        <end position="159"/>
    </location>
</feature>
<dbReference type="GO" id="GO:0046872">
    <property type="term" value="F:metal ion binding"/>
    <property type="evidence" value="ECO:0007669"/>
    <property type="project" value="UniProtKB-KW"/>
</dbReference>
<feature type="domain" description="Cytochrome c" evidence="6">
    <location>
        <begin position="25"/>
        <end position="119"/>
    </location>
</feature>
<sequence length="421" mass="46473">MNFLPSTVKKGALFGLLFFLSHITLIAQDGKAIFSANCATCHALDKVITGPALRGVNERGPWTNRANLHKWVHNPSAFIPTTEYTKSLAASMNGQIMPSFPQLTDKDIDAIFDYIAKAPAPGTPTGGPTPTGETQPSGNGELIFGIISIILAIIALILMQVNSNLKKLSDDKEEILRPEPVPFWRNKIYIALFAVILFVVGGFYVAKSAIGLGRQRGYQPTQPIYFSHKVHAGVNQINCLYCHGSAWESKHAGIPTLNICMNCHKAINAYEKGPKILDEDGKEINGTAEIAKLYQYAGFTPGPGATWDPSKGKSPQWVKIHNLPDHVYFNHAQHTRVGGVQCQTCHGNIQEMNKVFQASELSMGWCINCHRESKVQFNYNDSTGNKFYSIYEKFHNDIKSGKMDSVTVKDIGGLECQKCHY</sequence>
<evidence type="ECO:0000256" key="3">
    <source>
        <dbReference type="ARBA" id="ARBA00023004"/>
    </source>
</evidence>
<evidence type="ECO:0000256" key="2">
    <source>
        <dbReference type="ARBA" id="ARBA00022723"/>
    </source>
</evidence>
<dbReference type="Gene3D" id="3.90.10.10">
    <property type="entry name" value="Cytochrome C3"/>
    <property type="match status" value="2"/>
</dbReference>
<evidence type="ECO:0000259" key="6">
    <source>
        <dbReference type="PROSITE" id="PS51007"/>
    </source>
</evidence>
<dbReference type="InterPro" id="IPR036280">
    <property type="entry name" value="Multihaem_cyt_sf"/>
</dbReference>
<dbReference type="InterPro" id="IPR036909">
    <property type="entry name" value="Cyt_c-like_dom_sf"/>
</dbReference>
<dbReference type="RefSeq" id="WP_146789601.1">
    <property type="nucleotide sequence ID" value="NZ_BAABIO010000003.1"/>
</dbReference>
<dbReference type="PANTHER" id="PTHR39425:SF1">
    <property type="entry name" value="CYTOCHROME C7-LIKE DOMAIN-CONTAINING PROTEIN"/>
    <property type="match status" value="1"/>
</dbReference>
<feature type="transmembrane region" description="Helical" evidence="5">
    <location>
        <begin position="188"/>
        <end position="206"/>
    </location>
</feature>
<organism evidence="7 8">
    <name type="scientific">Flavisolibacter ginsenosidimutans</name>
    <dbReference type="NCBI Taxonomy" id="661481"/>
    <lineage>
        <taxon>Bacteria</taxon>
        <taxon>Pseudomonadati</taxon>
        <taxon>Bacteroidota</taxon>
        <taxon>Chitinophagia</taxon>
        <taxon>Chitinophagales</taxon>
        <taxon>Chitinophagaceae</taxon>
        <taxon>Flavisolibacter</taxon>
    </lineage>
</organism>
<keyword evidence="2 4" id="KW-0479">Metal-binding</keyword>
<keyword evidence="3 4" id="KW-0408">Iron</keyword>
<keyword evidence="8" id="KW-1185">Reference proteome</keyword>
<keyword evidence="5" id="KW-0812">Transmembrane</keyword>
<dbReference type="OrthoDB" id="9782196at2"/>
<gene>
    <name evidence="7" type="ORF">FSB75_16140</name>
</gene>
<dbReference type="EMBL" id="CP042433">
    <property type="protein sequence ID" value="QEC57366.1"/>
    <property type="molecule type" value="Genomic_DNA"/>
</dbReference>
<dbReference type="AlphaFoldDB" id="A0A5B8ULQ3"/>
<name>A0A5B8ULQ3_9BACT</name>
<reference evidence="7 8" key="1">
    <citation type="journal article" date="2015" name="Int. J. Syst. Evol. Microbiol.">
        <title>Flavisolibacter ginsenosidimutans sp. nov., with ginsenoside-converting activity isolated from soil used for cultivating ginseng.</title>
        <authorList>
            <person name="Zhao Y."/>
            <person name="Liu Q."/>
            <person name="Kang M.S."/>
            <person name="Jin F."/>
            <person name="Yu H."/>
            <person name="Im W.T."/>
        </authorList>
    </citation>
    <scope>NUCLEOTIDE SEQUENCE [LARGE SCALE GENOMIC DNA]</scope>
    <source>
        <strain evidence="7 8">Gsoil 636</strain>
    </source>
</reference>
<evidence type="ECO:0000256" key="5">
    <source>
        <dbReference type="SAM" id="Phobius"/>
    </source>
</evidence>
<dbReference type="GO" id="GO:0009055">
    <property type="term" value="F:electron transfer activity"/>
    <property type="evidence" value="ECO:0007669"/>
    <property type="project" value="InterPro"/>
</dbReference>
<keyword evidence="5" id="KW-0472">Membrane</keyword>
<dbReference type="CDD" id="cd08168">
    <property type="entry name" value="Cytochrom_C3"/>
    <property type="match status" value="2"/>
</dbReference>
<evidence type="ECO:0000313" key="8">
    <source>
        <dbReference type="Proteomes" id="UP000321204"/>
    </source>
</evidence>
<keyword evidence="1 4" id="KW-0349">Heme</keyword>
<keyword evidence="5" id="KW-1133">Transmembrane helix</keyword>
<dbReference type="Pfam" id="PF00034">
    <property type="entry name" value="Cytochrom_C"/>
    <property type="match status" value="1"/>
</dbReference>
<accession>A0A5B8ULQ3</accession>
<evidence type="ECO:0000256" key="1">
    <source>
        <dbReference type="ARBA" id="ARBA00022617"/>
    </source>
</evidence>
<evidence type="ECO:0000256" key="4">
    <source>
        <dbReference type="PROSITE-ProRule" id="PRU00433"/>
    </source>
</evidence>
<dbReference type="Gene3D" id="1.10.760.10">
    <property type="entry name" value="Cytochrome c-like domain"/>
    <property type="match status" value="1"/>
</dbReference>
<dbReference type="InterPro" id="IPR009056">
    <property type="entry name" value="Cyt_c-like_dom"/>
</dbReference>
<dbReference type="SUPFAM" id="SSF48695">
    <property type="entry name" value="Multiheme cytochromes"/>
    <property type="match status" value="1"/>
</dbReference>
<proteinExistence type="predicted"/>
<dbReference type="KEGG" id="fgg:FSB75_16140"/>
<dbReference type="SUPFAM" id="SSF46626">
    <property type="entry name" value="Cytochrome c"/>
    <property type="match status" value="1"/>
</dbReference>